<comment type="caution">
    <text evidence="1">The sequence shown here is derived from an EMBL/GenBank/DDBJ whole genome shotgun (WGS) entry which is preliminary data.</text>
</comment>
<keyword evidence="2" id="KW-1185">Reference proteome</keyword>
<sequence>MDQPVGIINATIDELIARNIELPAFSMLDRLTEQIHARAQSRLFKRVTRRLTDEQKLALDRLLARDLSSRQTAYNRIKRHAKRPSRQRLDQLIDQIAWLDELGDFSLALAGIPASKLRSLAQQAMAFDASALRNDTLPEKRYTLIVALLNRIHVRARDDLADMFVQRMGAIHKRASDELEVIQRKQRDQVEDLVILLDGVADILAEESDETAIAKAVRRLLAPKGDLEQLRESCAAAASFEGRTQPDEFGGKVRQVRLKVSVE</sequence>
<reference evidence="1" key="1">
    <citation type="submission" date="2023-06" db="EMBL/GenBank/DDBJ databases">
        <authorList>
            <person name="Zhang S."/>
        </authorList>
    </citation>
    <scope>NUCLEOTIDE SEQUENCE</scope>
    <source>
        <strain evidence="1">SG2303</strain>
    </source>
</reference>
<organism evidence="1 2">
    <name type="scientific">Crenobacter oryzisoli</name>
    <dbReference type="NCBI Taxonomy" id="3056844"/>
    <lineage>
        <taxon>Bacteria</taxon>
        <taxon>Pseudomonadati</taxon>
        <taxon>Pseudomonadota</taxon>
        <taxon>Betaproteobacteria</taxon>
        <taxon>Neisseriales</taxon>
        <taxon>Neisseriaceae</taxon>
        <taxon>Crenobacter</taxon>
    </lineage>
</organism>
<proteinExistence type="predicted"/>
<protein>
    <submittedName>
        <fullName evidence="1">Uncharacterized protein</fullName>
    </submittedName>
</protein>
<dbReference type="Proteomes" id="UP001168540">
    <property type="component" value="Unassembled WGS sequence"/>
</dbReference>
<gene>
    <name evidence="1" type="ORF">QU481_22370</name>
</gene>
<accession>A0ABT7XV08</accession>
<dbReference type="EMBL" id="JAUEDK010000075">
    <property type="protein sequence ID" value="MDN0077570.1"/>
    <property type="molecule type" value="Genomic_DNA"/>
</dbReference>
<evidence type="ECO:0000313" key="2">
    <source>
        <dbReference type="Proteomes" id="UP001168540"/>
    </source>
</evidence>
<evidence type="ECO:0000313" key="1">
    <source>
        <dbReference type="EMBL" id="MDN0077570.1"/>
    </source>
</evidence>
<dbReference type="RefSeq" id="WP_289832199.1">
    <property type="nucleotide sequence ID" value="NZ_JAUEDK010000075.1"/>
</dbReference>
<name>A0ABT7XV08_9NEIS</name>